<reference evidence="7" key="1">
    <citation type="submission" date="2018-08" db="EMBL/GenBank/DDBJ databases">
        <authorList>
            <person name="Jin W."/>
            <person name="Wang H."/>
            <person name="Yang Y."/>
            <person name="Li M."/>
            <person name="Liu J."/>
        </authorList>
    </citation>
    <scope>NUCLEOTIDE SEQUENCE</scope>
    <source>
        <strain evidence="7">AESS21</strain>
    </source>
</reference>
<dbReference type="CDD" id="cd00075">
    <property type="entry name" value="HATPase"/>
    <property type="match status" value="1"/>
</dbReference>
<dbReference type="Proteomes" id="UP000705379">
    <property type="component" value="Unassembled WGS sequence"/>
</dbReference>
<dbReference type="FunFam" id="3.30.565.10:FF:000006">
    <property type="entry name" value="Sensor histidine kinase WalK"/>
    <property type="match status" value="1"/>
</dbReference>
<dbReference type="Pfam" id="PF02518">
    <property type="entry name" value="HATPase_c"/>
    <property type="match status" value="1"/>
</dbReference>
<dbReference type="Gene3D" id="1.10.287.130">
    <property type="match status" value="1"/>
</dbReference>
<dbReference type="Gene3D" id="3.30.450.20">
    <property type="entry name" value="PAS domain"/>
    <property type="match status" value="2"/>
</dbReference>
<dbReference type="PANTHER" id="PTHR43547:SF2">
    <property type="entry name" value="HYBRID SIGNAL TRANSDUCTION HISTIDINE KINASE C"/>
    <property type="match status" value="1"/>
</dbReference>
<name>A0A944CDC3_9HYPH</name>
<dbReference type="InterPro" id="IPR003594">
    <property type="entry name" value="HATPase_dom"/>
</dbReference>
<dbReference type="AlphaFoldDB" id="A0A944CDC3"/>
<dbReference type="EMBL" id="QTKU01000002">
    <property type="protein sequence ID" value="MBS8260412.1"/>
    <property type="molecule type" value="Genomic_DNA"/>
</dbReference>
<dbReference type="SMART" id="SM00388">
    <property type="entry name" value="HisKA"/>
    <property type="match status" value="1"/>
</dbReference>
<gene>
    <name evidence="7" type="ORF">DYI23_09305</name>
</gene>
<dbReference type="InterPro" id="IPR036097">
    <property type="entry name" value="HisK_dim/P_sf"/>
</dbReference>
<feature type="domain" description="Histidine kinase" evidence="6">
    <location>
        <begin position="297"/>
        <end position="512"/>
    </location>
</feature>
<reference evidence="7" key="2">
    <citation type="journal article" date="2021" name="Microorganisms">
        <title>Bacterial Dimethylsulfoniopropionate Biosynthesis in the East China Sea.</title>
        <authorList>
            <person name="Liu J."/>
            <person name="Zhang Y."/>
            <person name="Liu J."/>
            <person name="Zhong H."/>
            <person name="Williams B.T."/>
            <person name="Zheng Y."/>
            <person name="Curson A.R.J."/>
            <person name="Sun C."/>
            <person name="Sun H."/>
            <person name="Song D."/>
            <person name="Wagner Mackenzie B."/>
            <person name="Bermejo Martinez A."/>
            <person name="Todd J.D."/>
            <person name="Zhang X.H."/>
        </authorList>
    </citation>
    <scope>NUCLEOTIDE SEQUENCE</scope>
    <source>
        <strain evidence="7">AESS21</strain>
    </source>
</reference>
<evidence type="ECO:0000256" key="1">
    <source>
        <dbReference type="ARBA" id="ARBA00000085"/>
    </source>
</evidence>
<dbReference type="RefSeq" id="WP_213215957.1">
    <property type="nucleotide sequence ID" value="NZ_QTKU01000002.1"/>
</dbReference>
<evidence type="ECO:0000313" key="7">
    <source>
        <dbReference type="EMBL" id="MBS8260412.1"/>
    </source>
</evidence>
<dbReference type="GO" id="GO:0000155">
    <property type="term" value="F:phosphorelay sensor kinase activity"/>
    <property type="evidence" value="ECO:0007669"/>
    <property type="project" value="InterPro"/>
</dbReference>
<protein>
    <recommendedName>
        <fullName evidence="2">histidine kinase</fullName>
        <ecNumber evidence="2">2.7.13.3</ecNumber>
    </recommendedName>
</protein>
<dbReference type="SUPFAM" id="SSF47384">
    <property type="entry name" value="Homodimeric domain of signal transducing histidine kinase"/>
    <property type="match status" value="1"/>
</dbReference>
<dbReference type="Pfam" id="PF00512">
    <property type="entry name" value="HisKA"/>
    <property type="match status" value="1"/>
</dbReference>
<keyword evidence="4" id="KW-0808">Transferase</keyword>
<dbReference type="SUPFAM" id="SSF55785">
    <property type="entry name" value="PYP-like sensor domain (PAS domain)"/>
    <property type="match status" value="1"/>
</dbReference>
<organism evidence="7 8">
    <name type="scientific">Roseibium polysiphoniae</name>
    <dbReference type="NCBI Taxonomy" id="2571221"/>
    <lineage>
        <taxon>Bacteria</taxon>
        <taxon>Pseudomonadati</taxon>
        <taxon>Pseudomonadota</taxon>
        <taxon>Alphaproteobacteria</taxon>
        <taxon>Hyphomicrobiales</taxon>
        <taxon>Stappiaceae</taxon>
        <taxon>Roseibium</taxon>
    </lineage>
</organism>
<dbReference type="PRINTS" id="PR00344">
    <property type="entry name" value="BCTRLSENSOR"/>
</dbReference>
<dbReference type="InterPro" id="IPR035965">
    <property type="entry name" value="PAS-like_dom_sf"/>
</dbReference>
<evidence type="ECO:0000313" key="8">
    <source>
        <dbReference type="Proteomes" id="UP000705379"/>
    </source>
</evidence>
<evidence type="ECO:0000259" key="6">
    <source>
        <dbReference type="PROSITE" id="PS50109"/>
    </source>
</evidence>
<keyword evidence="5" id="KW-0418">Kinase</keyword>
<evidence type="ECO:0000256" key="4">
    <source>
        <dbReference type="ARBA" id="ARBA00022679"/>
    </source>
</evidence>
<proteinExistence type="predicted"/>
<dbReference type="InterPro" id="IPR004358">
    <property type="entry name" value="Sig_transdc_His_kin-like_C"/>
</dbReference>
<keyword evidence="3" id="KW-0597">Phosphoprotein</keyword>
<dbReference type="InterPro" id="IPR036890">
    <property type="entry name" value="HATPase_C_sf"/>
</dbReference>
<dbReference type="Pfam" id="PF12860">
    <property type="entry name" value="PAS_7"/>
    <property type="match status" value="2"/>
</dbReference>
<dbReference type="EC" id="2.7.13.3" evidence="2"/>
<accession>A0A944CDC3</accession>
<dbReference type="CDD" id="cd00082">
    <property type="entry name" value="HisKA"/>
    <property type="match status" value="1"/>
</dbReference>
<sequence length="531" mass="60378">MPHFLHEDCDPLVLLKCLASSVHQGITVIDKDLNLVMLNQTARELLDLPPDLLDDDPSLANVFRYNAQRGDYGPGDPEQQVAKRIDLAKQFVAHDFIRERLDGTVLRVQGSPMDNGGFVTIYTDVTQEKRQEEELRNARQRLEGTLTQRDIELKASRDLMLNTLNTISDGVGVTDKDGYPMLVNNKLREIYPELGRTTEEGGTILDVIRTVFPEEPDRPIDNFLDDPDMWTEREFPDGKWYKITRARTVDQGMISVYSDVTSYKRQNDVLRNHTDELVRLLGREKKLTGIQREFVSMASHEFRTPLAIIDSNAQRLKRRIDKLEPDVVLERVERIRESVERMQYLIHRFLDFSQSQSGEMELEIKSAPLRRLVETVCSHHQSVAKKFKIHADIDDLPETAEIDRGLVEQCLSNILSNAIKYSPERNDIYVSGREDKDYAVISVRDEGVGIPEEEIPKIFNRYFRASTSSGIAGTGIGLNMTEMIVSKHSGKVEVESQVGEGTTVTLKLPIKAKRKKKMSEVQISGELAGVI</sequence>
<dbReference type="PROSITE" id="PS50109">
    <property type="entry name" value="HIS_KIN"/>
    <property type="match status" value="1"/>
</dbReference>
<dbReference type="SMART" id="SM00387">
    <property type="entry name" value="HATPase_c"/>
    <property type="match status" value="1"/>
</dbReference>
<dbReference type="InterPro" id="IPR005467">
    <property type="entry name" value="His_kinase_dom"/>
</dbReference>
<evidence type="ECO:0000256" key="5">
    <source>
        <dbReference type="ARBA" id="ARBA00022777"/>
    </source>
</evidence>
<dbReference type="InterPro" id="IPR003661">
    <property type="entry name" value="HisK_dim/P_dom"/>
</dbReference>
<comment type="catalytic activity">
    <reaction evidence="1">
        <text>ATP + protein L-histidine = ADP + protein N-phospho-L-histidine.</text>
        <dbReference type="EC" id="2.7.13.3"/>
    </reaction>
</comment>
<evidence type="ECO:0000256" key="2">
    <source>
        <dbReference type="ARBA" id="ARBA00012438"/>
    </source>
</evidence>
<comment type="caution">
    <text evidence="7">The sequence shown here is derived from an EMBL/GenBank/DDBJ whole genome shotgun (WGS) entry which is preliminary data.</text>
</comment>
<dbReference type="PANTHER" id="PTHR43547">
    <property type="entry name" value="TWO-COMPONENT HISTIDINE KINASE"/>
    <property type="match status" value="1"/>
</dbReference>
<dbReference type="Gene3D" id="3.30.565.10">
    <property type="entry name" value="Histidine kinase-like ATPase, C-terminal domain"/>
    <property type="match status" value="1"/>
</dbReference>
<dbReference type="SUPFAM" id="SSF55874">
    <property type="entry name" value="ATPase domain of HSP90 chaperone/DNA topoisomerase II/histidine kinase"/>
    <property type="match status" value="1"/>
</dbReference>
<evidence type="ECO:0000256" key="3">
    <source>
        <dbReference type="ARBA" id="ARBA00022553"/>
    </source>
</evidence>